<evidence type="ECO:0000256" key="1">
    <source>
        <dbReference type="ARBA" id="ARBA00022603"/>
    </source>
</evidence>
<organism evidence="4 5">
    <name type="scientific">Palaeococcus pacificus DY20341</name>
    <dbReference type="NCBI Taxonomy" id="1343739"/>
    <lineage>
        <taxon>Archaea</taxon>
        <taxon>Methanobacteriati</taxon>
        <taxon>Methanobacteriota</taxon>
        <taxon>Thermococci</taxon>
        <taxon>Thermococcales</taxon>
        <taxon>Thermococcaceae</taxon>
        <taxon>Palaeococcus</taxon>
    </lineage>
</organism>
<dbReference type="STRING" id="1343739.PAP_07320"/>
<dbReference type="OrthoDB" id="147504at2157"/>
<gene>
    <name evidence="4" type="ORF">PAP_07320</name>
</gene>
<dbReference type="PANTHER" id="PTHR43861:SF1">
    <property type="entry name" value="TRANS-ACONITATE 2-METHYLTRANSFERASE"/>
    <property type="match status" value="1"/>
</dbReference>
<reference evidence="5" key="1">
    <citation type="submission" date="2013-06" db="EMBL/GenBank/DDBJ databases">
        <title>Complete Genome Sequence of Hyperthermophilic Palaeococcus pacificus DY20341T, Isolated from a Deep-Sea Hydrothermal Sediments.</title>
        <authorList>
            <person name="Zeng X."/>
            <person name="Shao Z."/>
        </authorList>
    </citation>
    <scope>NUCLEOTIDE SEQUENCE [LARGE SCALE GENOMIC DNA]</scope>
    <source>
        <strain evidence="5">DY20341</strain>
    </source>
</reference>
<dbReference type="AlphaFoldDB" id="A0A075LTZ9"/>
<dbReference type="InterPro" id="IPR041698">
    <property type="entry name" value="Methyltransf_25"/>
</dbReference>
<dbReference type="GeneID" id="24842574"/>
<reference evidence="4 5" key="2">
    <citation type="journal article" date="2015" name="Genome Announc.">
        <title>Complete Genome Sequence of Hyperthermophilic Piezophilic Archaeon Palaeococcus pacificus DY20341T, Isolated from Deep-Sea Hydrothermal Sediments.</title>
        <authorList>
            <person name="Zeng X."/>
            <person name="Jebbar M."/>
            <person name="Shao Z."/>
        </authorList>
    </citation>
    <scope>NUCLEOTIDE SEQUENCE [LARGE SCALE GENOMIC DNA]</scope>
    <source>
        <strain evidence="4 5">DY20341</strain>
    </source>
</reference>
<feature type="domain" description="Methyltransferase" evidence="3">
    <location>
        <begin position="49"/>
        <end position="144"/>
    </location>
</feature>
<dbReference type="GO" id="GO:0032259">
    <property type="term" value="P:methylation"/>
    <property type="evidence" value="ECO:0007669"/>
    <property type="project" value="UniProtKB-KW"/>
</dbReference>
<dbReference type="CDD" id="cd02440">
    <property type="entry name" value="AdoMet_MTases"/>
    <property type="match status" value="1"/>
</dbReference>
<keyword evidence="1" id="KW-0489">Methyltransferase</keyword>
<evidence type="ECO:0000313" key="5">
    <source>
        <dbReference type="Proteomes" id="UP000027981"/>
    </source>
</evidence>
<evidence type="ECO:0000313" key="4">
    <source>
        <dbReference type="EMBL" id="AIF69854.1"/>
    </source>
</evidence>
<keyword evidence="2" id="KW-0808">Transferase</keyword>
<dbReference type="Pfam" id="PF13649">
    <property type="entry name" value="Methyltransf_25"/>
    <property type="match status" value="1"/>
</dbReference>
<dbReference type="InterPro" id="IPR029063">
    <property type="entry name" value="SAM-dependent_MTases_sf"/>
</dbReference>
<dbReference type="HOGENOM" id="CLU_102060_0_0_2"/>
<dbReference type="PANTHER" id="PTHR43861">
    <property type="entry name" value="TRANS-ACONITATE 2-METHYLTRANSFERASE-RELATED"/>
    <property type="match status" value="1"/>
</dbReference>
<dbReference type="eggNOG" id="arCOG01790">
    <property type="taxonomic scope" value="Archaea"/>
</dbReference>
<proteinExistence type="predicted"/>
<name>A0A075LTZ9_9EURY</name>
<accession>A0A075LTZ9</accession>
<dbReference type="EMBL" id="CP006019">
    <property type="protein sequence ID" value="AIF69854.1"/>
    <property type="molecule type" value="Genomic_DNA"/>
</dbReference>
<evidence type="ECO:0000256" key="2">
    <source>
        <dbReference type="ARBA" id="ARBA00022679"/>
    </source>
</evidence>
<dbReference type="KEGG" id="ppac:PAP_07320"/>
<sequence length="245" mass="28362">MFKHLGETFEPFYREFAEMYDPNTEVGKRRIEQIKGVLQKYSPVKSGRVLDIGCNAGVSTFALEELGFEVVGIDIDRKAIEKARENAKLRNSKAQFYIMDAKRLEFDDESFDLVVTLGYNLPHFSIYDFDEIVREAYRVLKPDGAIIVDYSDFVKALSAGIIKDVYVEEPFIAYHKGFDFKGGSRELFYVNLSEGYTFTMKTYLWSQWIVEFILRKVGFNVRTYPLTSMSVITIGEKKWSDNDDL</sequence>
<evidence type="ECO:0000259" key="3">
    <source>
        <dbReference type="Pfam" id="PF13649"/>
    </source>
</evidence>
<dbReference type="GO" id="GO:0008168">
    <property type="term" value="F:methyltransferase activity"/>
    <property type="evidence" value="ECO:0007669"/>
    <property type="project" value="UniProtKB-KW"/>
</dbReference>
<dbReference type="SUPFAM" id="SSF53335">
    <property type="entry name" value="S-adenosyl-L-methionine-dependent methyltransferases"/>
    <property type="match status" value="1"/>
</dbReference>
<dbReference type="Gene3D" id="3.40.50.150">
    <property type="entry name" value="Vaccinia Virus protein VP39"/>
    <property type="match status" value="1"/>
</dbReference>
<protein>
    <recommendedName>
        <fullName evidence="3">Methyltransferase domain-containing protein</fullName>
    </recommendedName>
</protein>
<dbReference type="Proteomes" id="UP000027981">
    <property type="component" value="Chromosome"/>
</dbReference>
<dbReference type="RefSeq" id="WP_048165368.1">
    <property type="nucleotide sequence ID" value="NZ_CP006019.1"/>
</dbReference>
<keyword evidence="5" id="KW-1185">Reference proteome</keyword>